<evidence type="ECO:0000313" key="3">
    <source>
        <dbReference type="Proteomes" id="UP000799118"/>
    </source>
</evidence>
<dbReference type="Proteomes" id="UP000799118">
    <property type="component" value="Unassembled WGS sequence"/>
</dbReference>
<feature type="compositionally biased region" description="Polar residues" evidence="1">
    <location>
        <begin position="122"/>
        <end position="131"/>
    </location>
</feature>
<name>A0A6A4HLY3_9AGAR</name>
<sequence>MPYAAQHPACTKRLLRIFLKFKTWCKKLSQQCKAREQEEGLPLPGFKAYLHRLQARLDNTESDTSSDTASFLQSSASGSQEDPGSLPSLSSISDDDDNDNSIMADDEESNSDMEVVDDDLDSFQSFDNGTSLSGWVRNEIEEMYSNCYEIPHDHLP</sequence>
<feature type="compositionally biased region" description="Polar residues" evidence="1">
    <location>
        <begin position="62"/>
        <end position="80"/>
    </location>
</feature>
<protein>
    <submittedName>
        <fullName evidence="2">Uncharacterized protein</fullName>
    </submittedName>
</protein>
<reference evidence="2" key="1">
    <citation type="journal article" date="2019" name="Environ. Microbiol.">
        <title>Fungal ecological strategies reflected in gene transcription - a case study of two litter decomposers.</title>
        <authorList>
            <person name="Barbi F."/>
            <person name="Kohler A."/>
            <person name="Barry K."/>
            <person name="Baskaran P."/>
            <person name="Daum C."/>
            <person name="Fauchery L."/>
            <person name="Ihrmark K."/>
            <person name="Kuo A."/>
            <person name="LaButti K."/>
            <person name="Lipzen A."/>
            <person name="Morin E."/>
            <person name="Grigoriev I.V."/>
            <person name="Henrissat B."/>
            <person name="Lindahl B."/>
            <person name="Martin F."/>
        </authorList>
    </citation>
    <scope>NUCLEOTIDE SEQUENCE</scope>
    <source>
        <strain evidence="2">JB14</strain>
    </source>
</reference>
<evidence type="ECO:0000313" key="2">
    <source>
        <dbReference type="EMBL" id="KAE9399469.1"/>
    </source>
</evidence>
<dbReference type="EMBL" id="ML769469">
    <property type="protein sequence ID" value="KAE9399469.1"/>
    <property type="molecule type" value="Genomic_DNA"/>
</dbReference>
<proteinExistence type="predicted"/>
<feature type="compositionally biased region" description="Acidic residues" evidence="1">
    <location>
        <begin position="93"/>
        <end position="121"/>
    </location>
</feature>
<keyword evidence="3" id="KW-1185">Reference proteome</keyword>
<feature type="region of interest" description="Disordered" evidence="1">
    <location>
        <begin position="57"/>
        <end position="131"/>
    </location>
</feature>
<accession>A0A6A4HLY3</accession>
<feature type="compositionally biased region" description="Low complexity" evidence="1">
    <location>
        <begin position="82"/>
        <end position="92"/>
    </location>
</feature>
<organism evidence="2 3">
    <name type="scientific">Gymnopus androsaceus JB14</name>
    <dbReference type="NCBI Taxonomy" id="1447944"/>
    <lineage>
        <taxon>Eukaryota</taxon>
        <taxon>Fungi</taxon>
        <taxon>Dikarya</taxon>
        <taxon>Basidiomycota</taxon>
        <taxon>Agaricomycotina</taxon>
        <taxon>Agaricomycetes</taxon>
        <taxon>Agaricomycetidae</taxon>
        <taxon>Agaricales</taxon>
        <taxon>Marasmiineae</taxon>
        <taxon>Omphalotaceae</taxon>
        <taxon>Gymnopus</taxon>
    </lineage>
</organism>
<evidence type="ECO:0000256" key="1">
    <source>
        <dbReference type="SAM" id="MobiDB-lite"/>
    </source>
</evidence>
<gene>
    <name evidence="2" type="ORF">BT96DRAFT_993936</name>
</gene>
<dbReference type="AlphaFoldDB" id="A0A6A4HLY3"/>